<reference evidence="2 3" key="1">
    <citation type="submission" date="2021-03" db="EMBL/GenBank/DDBJ databases">
        <title>Sequencing the genomes of 1000 actinobacteria strains.</title>
        <authorList>
            <person name="Klenk H.-P."/>
        </authorList>
    </citation>
    <scope>NUCLEOTIDE SEQUENCE [LARGE SCALE GENOMIC DNA]</scope>
    <source>
        <strain evidence="2 3">DSM 46713</strain>
    </source>
</reference>
<gene>
    <name evidence="2" type="ORF">JOF57_001940</name>
</gene>
<evidence type="ECO:0000256" key="1">
    <source>
        <dbReference type="SAM" id="SignalP"/>
    </source>
</evidence>
<organism evidence="2 3">
    <name type="scientific">Mycolicibacterium lutetiense</name>
    <dbReference type="NCBI Taxonomy" id="1641992"/>
    <lineage>
        <taxon>Bacteria</taxon>
        <taxon>Bacillati</taxon>
        <taxon>Actinomycetota</taxon>
        <taxon>Actinomycetes</taxon>
        <taxon>Mycobacteriales</taxon>
        <taxon>Mycobacteriaceae</taxon>
        <taxon>Mycolicibacterium</taxon>
    </lineage>
</organism>
<feature type="signal peptide" evidence="1">
    <location>
        <begin position="1"/>
        <end position="30"/>
    </location>
</feature>
<proteinExistence type="predicted"/>
<feature type="chain" id="PRO_5045795917" evidence="1">
    <location>
        <begin position="31"/>
        <end position="175"/>
    </location>
</feature>
<dbReference type="Proteomes" id="UP000694460">
    <property type="component" value="Unassembled WGS sequence"/>
</dbReference>
<sequence>MSPKSRIVLSVIATAAVLPLAACSGGAARATETTVAETSSTIATTSAAVSLPESCTATPAGPFGLTGVELTPAAGHTDGAKTVRWTTNAPIPAGKVAFTLVSGTIMRGVKFSDGELIENYVFHATGAPQDDLTIPPSSDGNTVSAVIPAAAAEELGDTWSANVEVDGEATGKCAP</sequence>
<name>A0ABS4ZRA7_9MYCO</name>
<keyword evidence="3" id="KW-1185">Reference proteome</keyword>
<dbReference type="EMBL" id="JAGIOP010000002">
    <property type="protein sequence ID" value="MBP2452027.1"/>
    <property type="molecule type" value="Genomic_DNA"/>
</dbReference>
<protein>
    <submittedName>
        <fullName evidence="2">Uncharacterized protein</fullName>
    </submittedName>
</protein>
<dbReference type="RefSeq" id="WP_209915989.1">
    <property type="nucleotide sequence ID" value="NZ_JAGIOP010000002.1"/>
</dbReference>
<accession>A0ABS4ZRA7</accession>
<evidence type="ECO:0000313" key="2">
    <source>
        <dbReference type="EMBL" id="MBP2452027.1"/>
    </source>
</evidence>
<comment type="caution">
    <text evidence="2">The sequence shown here is derived from an EMBL/GenBank/DDBJ whole genome shotgun (WGS) entry which is preliminary data.</text>
</comment>
<evidence type="ECO:0000313" key="3">
    <source>
        <dbReference type="Proteomes" id="UP000694460"/>
    </source>
</evidence>
<keyword evidence="1" id="KW-0732">Signal</keyword>